<dbReference type="EMBL" id="DWXZ01000207">
    <property type="protein sequence ID" value="HJB38301.1"/>
    <property type="molecule type" value="Genomic_DNA"/>
</dbReference>
<proteinExistence type="predicted"/>
<gene>
    <name evidence="2" type="ORF">H9942_09590</name>
</gene>
<accession>A0A9D2S028</accession>
<dbReference type="AlphaFoldDB" id="A0A9D2S028"/>
<dbReference type="InterPro" id="IPR053154">
    <property type="entry name" value="c-di-AMP_regulator"/>
</dbReference>
<evidence type="ECO:0000313" key="3">
    <source>
        <dbReference type="Proteomes" id="UP000824214"/>
    </source>
</evidence>
<feature type="transmembrane region" description="Helical" evidence="1">
    <location>
        <begin position="25"/>
        <end position="47"/>
    </location>
</feature>
<evidence type="ECO:0000256" key="1">
    <source>
        <dbReference type="SAM" id="Phobius"/>
    </source>
</evidence>
<protein>
    <recommendedName>
        <fullName evidence="4">YbbR-like protein</fullName>
    </recommendedName>
</protein>
<name>A0A9D2S028_9FIRM</name>
<keyword evidence="1" id="KW-0812">Transmembrane</keyword>
<dbReference type="InterPro" id="IPR012505">
    <property type="entry name" value="YbbR"/>
</dbReference>
<sequence>MNEEKKRPETPETPKKKNAISLGKIFYHNTFVLAFSFVVAVVTWFLMYANSAERNVVIHDVPITQQVSSAAQEEGLQIFSMSHTTADVEVSGNNLLTSQLSASDFEVSVTLNPTSTQLEGNTLQKMTLQVRAVKANTMGSYEIASVSPSEVTVEYDRVREVNLPIESNIQVRSDTGYYAGTPVLSADNVTISGPASSVDRISRVAVNYQVETALREETSFSCPIRLYDANDQEITDWSGLYLTLNVESVDVTVPVIPMKTVSLVASTLHQPEGFSESRIQIEPAEIAIVGTSEVLSGINEIQLDSVIDFADLTAGTNNTITSDITLPTGVRNISTTGETTSQATVTINLNGYEQASVSVSSANIQVVNAPSGVEPALATTSLAVSVVGPEAQVTRVTGDSISVQVDLSNFQNQTGTVEVPATVTLTGSLADSCWVVDEYTVSVNIPGVQAAAARTMRTESSEDNVAAAPQR</sequence>
<keyword evidence="1" id="KW-1133">Transmembrane helix</keyword>
<keyword evidence="1" id="KW-0472">Membrane</keyword>
<comment type="caution">
    <text evidence="2">The sequence shown here is derived from an EMBL/GenBank/DDBJ whole genome shotgun (WGS) entry which is preliminary data.</text>
</comment>
<reference evidence="2" key="2">
    <citation type="submission" date="2021-04" db="EMBL/GenBank/DDBJ databases">
        <authorList>
            <person name="Gilroy R."/>
        </authorList>
    </citation>
    <scope>NUCLEOTIDE SEQUENCE</scope>
    <source>
        <strain evidence="2">ChiBcolR8-3208</strain>
    </source>
</reference>
<evidence type="ECO:0000313" key="2">
    <source>
        <dbReference type="EMBL" id="HJB38301.1"/>
    </source>
</evidence>
<dbReference type="Gene3D" id="2.170.120.40">
    <property type="entry name" value="YbbR-like domain"/>
    <property type="match status" value="1"/>
</dbReference>
<evidence type="ECO:0008006" key="4">
    <source>
        <dbReference type="Google" id="ProtNLM"/>
    </source>
</evidence>
<dbReference type="Gene3D" id="2.170.120.30">
    <property type="match status" value="3"/>
</dbReference>
<reference evidence="2" key="1">
    <citation type="journal article" date="2021" name="PeerJ">
        <title>Extensive microbial diversity within the chicken gut microbiome revealed by metagenomics and culture.</title>
        <authorList>
            <person name="Gilroy R."/>
            <person name="Ravi A."/>
            <person name="Getino M."/>
            <person name="Pursley I."/>
            <person name="Horton D.L."/>
            <person name="Alikhan N.F."/>
            <person name="Baker D."/>
            <person name="Gharbi K."/>
            <person name="Hall N."/>
            <person name="Watson M."/>
            <person name="Adriaenssens E.M."/>
            <person name="Foster-Nyarko E."/>
            <person name="Jarju S."/>
            <person name="Secka A."/>
            <person name="Antonio M."/>
            <person name="Oren A."/>
            <person name="Chaudhuri R.R."/>
            <person name="La Ragione R."/>
            <person name="Hildebrand F."/>
            <person name="Pallen M.J."/>
        </authorList>
    </citation>
    <scope>NUCLEOTIDE SEQUENCE</scope>
    <source>
        <strain evidence="2">ChiBcolR8-3208</strain>
    </source>
</reference>
<dbReference type="PANTHER" id="PTHR37804">
    <property type="entry name" value="CDAA REGULATORY PROTEIN CDAR"/>
    <property type="match status" value="1"/>
</dbReference>
<dbReference type="Pfam" id="PF07949">
    <property type="entry name" value="YbbR"/>
    <property type="match status" value="1"/>
</dbReference>
<dbReference type="Proteomes" id="UP000824214">
    <property type="component" value="Unassembled WGS sequence"/>
</dbReference>
<organism evidence="2 3">
    <name type="scientific">Candidatus Acutalibacter ornithocaccae</name>
    <dbReference type="NCBI Taxonomy" id="2838416"/>
    <lineage>
        <taxon>Bacteria</taxon>
        <taxon>Bacillati</taxon>
        <taxon>Bacillota</taxon>
        <taxon>Clostridia</taxon>
        <taxon>Eubacteriales</taxon>
        <taxon>Acutalibacteraceae</taxon>
        <taxon>Acutalibacter</taxon>
    </lineage>
</organism>
<dbReference type="PANTHER" id="PTHR37804:SF1">
    <property type="entry name" value="CDAA REGULATORY PROTEIN CDAR"/>
    <property type="match status" value="1"/>
</dbReference>